<evidence type="ECO:0000313" key="1">
    <source>
        <dbReference type="EMBL" id="KAK0648154.1"/>
    </source>
</evidence>
<dbReference type="EMBL" id="JAULSV010000003">
    <property type="protein sequence ID" value="KAK0648154.1"/>
    <property type="molecule type" value="Genomic_DNA"/>
</dbReference>
<dbReference type="Proteomes" id="UP001174936">
    <property type="component" value="Unassembled WGS sequence"/>
</dbReference>
<gene>
    <name evidence="1" type="ORF">B0T16DRAFT_325322</name>
</gene>
<name>A0AA40CT54_9PEZI</name>
<evidence type="ECO:0000313" key="2">
    <source>
        <dbReference type="Proteomes" id="UP001174936"/>
    </source>
</evidence>
<keyword evidence="2" id="KW-1185">Reference proteome</keyword>
<comment type="caution">
    <text evidence="1">The sequence shown here is derived from an EMBL/GenBank/DDBJ whole genome shotgun (WGS) entry which is preliminary data.</text>
</comment>
<protein>
    <submittedName>
        <fullName evidence="1">Uncharacterized protein</fullName>
    </submittedName>
</protein>
<accession>A0AA40CT54</accession>
<proteinExistence type="predicted"/>
<organism evidence="1 2">
    <name type="scientific">Cercophora newfieldiana</name>
    <dbReference type="NCBI Taxonomy" id="92897"/>
    <lineage>
        <taxon>Eukaryota</taxon>
        <taxon>Fungi</taxon>
        <taxon>Dikarya</taxon>
        <taxon>Ascomycota</taxon>
        <taxon>Pezizomycotina</taxon>
        <taxon>Sordariomycetes</taxon>
        <taxon>Sordariomycetidae</taxon>
        <taxon>Sordariales</taxon>
        <taxon>Lasiosphaeriaceae</taxon>
        <taxon>Cercophora</taxon>
    </lineage>
</organism>
<sequence length="177" mass="20552">MHKKYPLLREDPVRNYFQHHKYSTTLQFVVLCELKIELSPKPGPKRYPDQLFFLQWLREAKGVTKIIKLTVDDRREPHRDEDIEQVVGGWDDSDPKKPGTNTAASFDVEILDWRKADLCPVTIKRAAPNVRELHLHWSGSNSVLFGWSDASCLASLPRLRKIHVHYTIVSCRGFPSY</sequence>
<dbReference type="AlphaFoldDB" id="A0AA40CT54"/>
<reference evidence="1" key="1">
    <citation type="submission" date="2023-06" db="EMBL/GenBank/DDBJ databases">
        <title>Genome-scale phylogeny and comparative genomics of the fungal order Sordariales.</title>
        <authorList>
            <consortium name="Lawrence Berkeley National Laboratory"/>
            <person name="Hensen N."/>
            <person name="Bonometti L."/>
            <person name="Westerberg I."/>
            <person name="Brannstrom I.O."/>
            <person name="Guillou S."/>
            <person name="Cros-Aarteil S."/>
            <person name="Calhoun S."/>
            <person name="Haridas S."/>
            <person name="Kuo A."/>
            <person name="Mondo S."/>
            <person name="Pangilinan J."/>
            <person name="Riley R."/>
            <person name="Labutti K."/>
            <person name="Andreopoulos B."/>
            <person name="Lipzen A."/>
            <person name="Chen C."/>
            <person name="Yanf M."/>
            <person name="Daum C."/>
            <person name="Ng V."/>
            <person name="Clum A."/>
            <person name="Steindorff A."/>
            <person name="Ohm R."/>
            <person name="Martin F."/>
            <person name="Silar P."/>
            <person name="Natvig D."/>
            <person name="Lalanne C."/>
            <person name="Gautier V."/>
            <person name="Ament-Velasquez S.L."/>
            <person name="Kruys A."/>
            <person name="Hutchinson M.I."/>
            <person name="Powell A.J."/>
            <person name="Barry K."/>
            <person name="Miller A.N."/>
            <person name="Grigoriev I.V."/>
            <person name="Debuchy R."/>
            <person name="Gladieux P."/>
            <person name="Thoren M.H."/>
            <person name="Johannesson H."/>
        </authorList>
    </citation>
    <scope>NUCLEOTIDE SEQUENCE</scope>
    <source>
        <strain evidence="1">SMH2532-1</strain>
    </source>
</reference>